<dbReference type="AlphaFoldDB" id="A0A8H5B856"/>
<evidence type="ECO:0000313" key="2">
    <source>
        <dbReference type="EMBL" id="KAF5318544.1"/>
    </source>
</evidence>
<dbReference type="Pfam" id="PF00106">
    <property type="entry name" value="adh_short"/>
    <property type="match status" value="1"/>
</dbReference>
<dbReference type="InterPro" id="IPR002347">
    <property type="entry name" value="SDR_fam"/>
</dbReference>
<accession>A0A8H5B856</accession>
<sequence length="320" mass="34746">MSKSNITDQDLVDLKGKVAIVTGGNSGVGYGTVQWLARQGAKVYIAGRNDERVAAAIKKLESEGLKGGSLHALKLDLADPRLAKQSAEDFLTKESRLDILVNNAAIGGADPTSLNQYGLRDIMTTNHISHFVFTETLLPLLKKTAQEENSDVRIINVSSKVHDKIEVDSFKGKETLNKDYGDSTNDRLMTYGFSKLANILHIKHLQKQFDSENIPITCIALHPGVVATPGVDRFFNSAGILGRVLKVVVVPLFFLSISKGGMNSAFAAASQDVKKDRAPYKGAYLMPVGKITQPSKAALDDRLASELYDTMKEVLSEIGL</sequence>
<evidence type="ECO:0008006" key="4">
    <source>
        <dbReference type="Google" id="ProtNLM"/>
    </source>
</evidence>
<dbReference type="PANTHER" id="PTHR43157:SF31">
    <property type="entry name" value="PHOSPHATIDYLINOSITOL-GLYCAN BIOSYNTHESIS CLASS F PROTEIN"/>
    <property type="match status" value="1"/>
</dbReference>
<proteinExistence type="predicted"/>
<protein>
    <recommendedName>
        <fullName evidence="4">NAD(P)-binding protein</fullName>
    </recommendedName>
</protein>
<keyword evidence="1" id="KW-0560">Oxidoreductase</keyword>
<dbReference type="EMBL" id="JAACJJ010000030">
    <property type="protein sequence ID" value="KAF5318544.1"/>
    <property type="molecule type" value="Genomic_DNA"/>
</dbReference>
<gene>
    <name evidence="2" type="ORF">D9619_010895</name>
</gene>
<evidence type="ECO:0000256" key="1">
    <source>
        <dbReference type="ARBA" id="ARBA00023002"/>
    </source>
</evidence>
<dbReference type="PANTHER" id="PTHR43157">
    <property type="entry name" value="PHOSPHATIDYLINOSITOL-GLYCAN BIOSYNTHESIS CLASS F PROTEIN-RELATED"/>
    <property type="match status" value="1"/>
</dbReference>
<comment type="caution">
    <text evidence="2">The sequence shown here is derived from an EMBL/GenBank/DDBJ whole genome shotgun (WGS) entry which is preliminary data.</text>
</comment>
<name>A0A8H5B856_9AGAR</name>
<evidence type="ECO:0000313" key="3">
    <source>
        <dbReference type="Proteomes" id="UP000567179"/>
    </source>
</evidence>
<dbReference type="OrthoDB" id="191139at2759"/>
<dbReference type="InterPro" id="IPR036291">
    <property type="entry name" value="NAD(P)-bd_dom_sf"/>
</dbReference>
<dbReference type="Gene3D" id="3.40.50.720">
    <property type="entry name" value="NAD(P)-binding Rossmann-like Domain"/>
    <property type="match status" value="1"/>
</dbReference>
<reference evidence="2 3" key="1">
    <citation type="journal article" date="2020" name="ISME J.">
        <title>Uncovering the hidden diversity of litter-decomposition mechanisms in mushroom-forming fungi.</title>
        <authorList>
            <person name="Floudas D."/>
            <person name="Bentzer J."/>
            <person name="Ahren D."/>
            <person name="Johansson T."/>
            <person name="Persson P."/>
            <person name="Tunlid A."/>
        </authorList>
    </citation>
    <scope>NUCLEOTIDE SEQUENCE [LARGE SCALE GENOMIC DNA]</scope>
    <source>
        <strain evidence="2 3">CBS 101986</strain>
    </source>
</reference>
<dbReference type="Proteomes" id="UP000567179">
    <property type="component" value="Unassembled WGS sequence"/>
</dbReference>
<dbReference type="PRINTS" id="PR00081">
    <property type="entry name" value="GDHRDH"/>
</dbReference>
<keyword evidence="3" id="KW-1185">Reference proteome</keyword>
<organism evidence="2 3">
    <name type="scientific">Psilocybe cf. subviscida</name>
    <dbReference type="NCBI Taxonomy" id="2480587"/>
    <lineage>
        <taxon>Eukaryota</taxon>
        <taxon>Fungi</taxon>
        <taxon>Dikarya</taxon>
        <taxon>Basidiomycota</taxon>
        <taxon>Agaricomycotina</taxon>
        <taxon>Agaricomycetes</taxon>
        <taxon>Agaricomycetidae</taxon>
        <taxon>Agaricales</taxon>
        <taxon>Agaricineae</taxon>
        <taxon>Strophariaceae</taxon>
        <taxon>Psilocybe</taxon>
    </lineage>
</organism>
<dbReference type="GO" id="GO:0016491">
    <property type="term" value="F:oxidoreductase activity"/>
    <property type="evidence" value="ECO:0007669"/>
    <property type="project" value="UniProtKB-KW"/>
</dbReference>
<dbReference type="SUPFAM" id="SSF51735">
    <property type="entry name" value="NAD(P)-binding Rossmann-fold domains"/>
    <property type="match status" value="1"/>
</dbReference>